<feature type="signal peptide" evidence="1">
    <location>
        <begin position="1"/>
        <end position="21"/>
    </location>
</feature>
<dbReference type="RefSeq" id="WP_188670541.1">
    <property type="nucleotide sequence ID" value="NZ_BMJH01000001.1"/>
</dbReference>
<reference evidence="2" key="1">
    <citation type="journal article" date="2014" name="Int. J. Syst. Evol. Microbiol.">
        <title>Complete genome sequence of Corynebacterium casei LMG S-19264T (=DSM 44701T), isolated from a smear-ripened cheese.</title>
        <authorList>
            <consortium name="US DOE Joint Genome Institute (JGI-PGF)"/>
            <person name="Walter F."/>
            <person name="Albersmeier A."/>
            <person name="Kalinowski J."/>
            <person name="Ruckert C."/>
        </authorList>
    </citation>
    <scope>NUCLEOTIDE SEQUENCE</scope>
    <source>
        <strain evidence="2">CGMCC 1.15478</strain>
    </source>
</reference>
<evidence type="ECO:0000256" key="1">
    <source>
        <dbReference type="SAM" id="SignalP"/>
    </source>
</evidence>
<reference evidence="2" key="2">
    <citation type="submission" date="2020-09" db="EMBL/GenBank/DDBJ databases">
        <authorList>
            <person name="Sun Q."/>
            <person name="Zhou Y."/>
        </authorList>
    </citation>
    <scope>NUCLEOTIDE SEQUENCE</scope>
    <source>
        <strain evidence="2">CGMCC 1.15478</strain>
    </source>
</reference>
<organism evidence="2 3">
    <name type="scientific">Hoyosella rhizosphaerae</name>
    <dbReference type="NCBI Taxonomy" id="1755582"/>
    <lineage>
        <taxon>Bacteria</taxon>
        <taxon>Bacillati</taxon>
        <taxon>Actinomycetota</taxon>
        <taxon>Actinomycetes</taxon>
        <taxon>Mycobacteriales</taxon>
        <taxon>Hoyosellaceae</taxon>
        <taxon>Hoyosella</taxon>
    </lineage>
</organism>
<accession>A0A916U2U5</accession>
<comment type="caution">
    <text evidence="2">The sequence shown here is derived from an EMBL/GenBank/DDBJ whole genome shotgun (WGS) entry which is preliminary data.</text>
</comment>
<dbReference type="Proteomes" id="UP000641514">
    <property type="component" value="Unassembled WGS sequence"/>
</dbReference>
<evidence type="ECO:0008006" key="4">
    <source>
        <dbReference type="Google" id="ProtNLM"/>
    </source>
</evidence>
<protein>
    <recommendedName>
        <fullName evidence="4">DUF305 domain-containing protein</fullName>
    </recommendedName>
</protein>
<dbReference type="AlphaFoldDB" id="A0A916U2U5"/>
<evidence type="ECO:0000313" key="3">
    <source>
        <dbReference type="Proteomes" id="UP000641514"/>
    </source>
</evidence>
<proteinExistence type="predicted"/>
<keyword evidence="3" id="KW-1185">Reference proteome</keyword>
<keyword evidence="1" id="KW-0732">Signal</keyword>
<gene>
    <name evidence="2" type="ORF">GCM10011410_06130</name>
</gene>
<dbReference type="EMBL" id="BMJH01000001">
    <property type="protein sequence ID" value="GGC56423.1"/>
    <property type="molecule type" value="Genomic_DNA"/>
</dbReference>
<sequence>MRLTKAAFVAAIIASTLTVGAHTAAAQPTNGPITHEVCACFMTFMMDNPEVMRMHHQLMHTYPELAQAHRQAMGQLCSKDQMMHMHHQMGHGEMM</sequence>
<evidence type="ECO:0000313" key="2">
    <source>
        <dbReference type="EMBL" id="GGC56423.1"/>
    </source>
</evidence>
<name>A0A916U2U5_9ACTN</name>
<feature type="chain" id="PRO_5039445919" description="DUF305 domain-containing protein" evidence="1">
    <location>
        <begin position="22"/>
        <end position="95"/>
    </location>
</feature>